<accession>A0ACB5S841</accession>
<dbReference type="EMBL" id="BSXG01000053">
    <property type="protein sequence ID" value="GME28853.1"/>
    <property type="molecule type" value="Genomic_DNA"/>
</dbReference>
<reference evidence="1" key="1">
    <citation type="submission" date="2024-09" db="EMBL/GenBank/DDBJ databases">
        <title>Draft Genome Sequences of Neofusicoccum parvum.</title>
        <authorList>
            <person name="Ashida A."/>
            <person name="Camagna M."/>
            <person name="Tanaka A."/>
            <person name="Takemoto D."/>
        </authorList>
    </citation>
    <scope>NUCLEOTIDE SEQUENCE</scope>
    <source>
        <strain evidence="1">PPO83</strain>
    </source>
</reference>
<evidence type="ECO:0000313" key="1">
    <source>
        <dbReference type="EMBL" id="GME28853.1"/>
    </source>
</evidence>
<sequence>MAPTNAPGLLSLLETGQLSDIVIKFGEDRELKAHKVILAAKSGWFHRAFNSSFQVYAAKPIGSYHVSLTVLQEASATSIQLSGDDPDALEFALQFLYHENLELRPHDSTEKEATLFLLTLYEISNKYDIPSLANPVASGLIPIFRRGLLLDYKAEIVRALYDSVSHDGHGLKETLVWSLTLNLRRVEDELKEYAKENKEFAADVLFSTWSRTDKIISIRYQAE</sequence>
<gene>
    <name evidence="1" type="primary">g1383</name>
    <name evidence="1" type="ORF">NpPPO83_00001383</name>
</gene>
<name>A0ACB5S841_9PEZI</name>
<keyword evidence="2" id="KW-1185">Reference proteome</keyword>
<proteinExistence type="predicted"/>
<comment type="caution">
    <text evidence="1">The sequence shown here is derived from an EMBL/GenBank/DDBJ whole genome shotgun (WGS) entry which is preliminary data.</text>
</comment>
<organism evidence="1 2">
    <name type="scientific">Neofusicoccum parvum</name>
    <dbReference type="NCBI Taxonomy" id="310453"/>
    <lineage>
        <taxon>Eukaryota</taxon>
        <taxon>Fungi</taxon>
        <taxon>Dikarya</taxon>
        <taxon>Ascomycota</taxon>
        <taxon>Pezizomycotina</taxon>
        <taxon>Dothideomycetes</taxon>
        <taxon>Dothideomycetes incertae sedis</taxon>
        <taxon>Botryosphaeriales</taxon>
        <taxon>Botryosphaeriaceae</taxon>
        <taxon>Neofusicoccum</taxon>
    </lineage>
</organism>
<dbReference type="Proteomes" id="UP001165186">
    <property type="component" value="Unassembled WGS sequence"/>
</dbReference>
<evidence type="ECO:0000313" key="2">
    <source>
        <dbReference type="Proteomes" id="UP001165186"/>
    </source>
</evidence>
<protein>
    <submittedName>
        <fullName evidence="1">Btb poz domain protein</fullName>
    </submittedName>
</protein>